<evidence type="ECO:0000313" key="2">
    <source>
        <dbReference type="EMBL" id="QHU14047.1"/>
    </source>
</evidence>
<accession>A0A6C0KBH2</accession>
<keyword evidence="1" id="KW-0472">Membrane</keyword>
<feature type="transmembrane region" description="Helical" evidence="1">
    <location>
        <begin position="50"/>
        <end position="71"/>
    </location>
</feature>
<sequence length="80" mass="8918">MGSEPDWSKQIQSSTVCNWFFWFSVANAILAVVGVLGMLGYAFGVKNPNLVILSTIAFPTTIATIQFWFFYLMCSRGLDV</sequence>
<proteinExistence type="predicted"/>
<keyword evidence="1" id="KW-1133">Transmembrane helix</keyword>
<organism evidence="2">
    <name type="scientific">viral metagenome</name>
    <dbReference type="NCBI Taxonomy" id="1070528"/>
    <lineage>
        <taxon>unclassified sequences</taxon>
        <taxon>metagenomes</taxon>
        <taxon>organismal metagenomes</taxon>
    </lineage>
</organism>
<protein>
    <submittedName>
        <fullName evidence="2">Uncharacterized protein</fullName>
    </submittedName>
</protein>
<keyword evidence="1" id="KW-0812">Transmembrane</keyword>
<feature type="transmembrane region" description="Helical" evidence="1">
    <location>
        <begin position="20"/>
        <end position="43"/>
    </location>
</feature>
<dbReference type="AlphaFoldDB" id="A0A6C0KBH2"/>
<evidence type="ECO:0000256" key="1">
    <source>
        <dbReference type="SAM" id="Phobius"/>
    </source>
</evidence>
<name>A0A6C0KBH2_9ZZZZ</name>
<dbReference type="EMBL" id="MN740829">
    <property type="protein sequence ID" value="QHU14047.1"/>
    <property type="molecule type" value="Genomic_DNA"/>
</dbReference>
<reference evidence="2" key="1">
    <citation type="journal article" date="2020" name="Nature">
        <title>Giant virus diversity and host interactions through global metagenomics.</title>
        <authorList>
            <person name="Schulz F."/>
            <person name="Roux S."/>
            <person name="Paez-Espino D."/>
            <person name="Jungbluth S."/>
            <person name="Walsh D.A."/>
            <person name="Denef V.J."/>
            <person name="McMahon K.D."/>
            <person name="Konstantinidis K.T."/>
            <person name="Eloe-Fadrosh E.A."/>
            <person name="Kyrpides N.C."/>
            <person name="Woyke T."/>
        </authorList>
    </citation>
    <scope>NUCLEOTIDE SEQUENCE</scope>
    <source>
        <strain evidence="2">GVMAG-S-1101182-85</strain>
    </source>
</reference>